<keyword evidence="2" id="KW-0472">Membrane</keyword>
<proteinExistence type="predicted"/>
<evidence type="ECO:0000313" key="3">
    <source>
        <dbReference type="EMBL" id="KCZ97982.1"/>
    </source>
</evidence>
<keyword evidence="4" id="KW-1185">Reference proteome</keyword>
<sequence length="142" mass="15691">MRGQGLRLFVLQSYRLPAGSDCEPIHNPGKFKMISRQSHHRQTSEDPSHSTRPSPRVLNCIVSSLGIGLFGAGLGAILAPYIAETAALIALLGLTVHLVALIRSVRRRRPGISGRQLWLTAIYLSCWTILIVLSFGLFKVWF</sequence>
<evidence type="ECO:0000313" key="4">
    <source>
        <dbReference type="Proteomes" id="UP000024942"/>
    </source>
</evidence>
<protein>
    <submittedName>
        <fullName evidence="3">Uncharacterized protein</fullName>
    </submittedName>
</protein>
<gene>
    <name evidence="3" type="ORF">HOC_20463</name>
</gene>
<keyword evidence="2" id="KW-0812">Transmembrane</keyword>
<dbReference type="RefSeq" id="WP_035542335.1">
    <property type="nucleotide sequence ID" value="NZ_ARYL01000098.1"/>
</dbReference>
<feature type="region of interest" description="Disordered" evidence="1">
    <location>
        <begin position="35"/>
        <end position="54"/>
    </location>
</feature>
<dbReference type="EMBL" id="ARYL01000098">
    <property type="protein sequence ID" value="KCZ97982.1"/>
    <property type="molecule type" value="Genomic_DNA"/>
</dbReference>
<evidence type="ECO:0000256" key="2">
    <source>
        <dbReference type="SAM" id="Phobius"/>
    </source>
</evidence>
<accession>A0A059G164</accession>
<reference evidence="3 4" key="1">
    <citation type="journal article" date="2014" name="Antonie Van Leeuwenhoek">
        <title>Hyphomonas beringensis sp. nov. and Hyphomonas chukchiensis sp. nov., isolated from surface seawater of the Bering Sea and Chukchi Sea.</title>
        <authorList>
            <person name="Li C."/>
            <person name="Lai Q."/>
            <person name="Li G."/>
            <person name="Dong C."/>
            <person name="Wang J."/>
            <person name="Liao Y."/>
            <person name="Shao Z."/>
        </authorList>
    </citation>
    <scope>NUCLEOTIDE SEQUENCE [LARGE SCALE GENOMIC DNA]</scope>
    <source>
        <strain evidence="3 4">SCH89</strain>
    </source>
</reference>
<feature type="transmembrane region" description="Helical" evidence="2">
    <location>
        <begin position="57"/>
        <end position="79"/>
    </location>
</feature>
<dbReference type="PATRIC" id="fig|1280953.3.peg.4065"/>
<evidence type="ECO:0000256" key="1">
    <source>
        <dbReference type="SAM" id="MobiDB-lite"/>
    </source>
</evidence>
<keyword evidence="2" id="KW-1133">Transmembrane helix</keyword>
<dbReference type="Proteomes" id="UP000024942">
    <property type="component" value="Unassembled WGS sequence"/>
</dbReference>
<feature type="transmembrane region" description="Helical" evidence="2">
    <location>
        <begin position="85"/>
        <end position="105"/>
    </location>
</feature>
<comment type="caution">
    <text evidence="3">The sequence shown here is derived from an EMBL/GenBank/DDBJ whole genome shotgun (WGS) entry which is preliminary data.</text>
</comment>
<name>A0A059G164_9PROT</name>
<dbReference type="AlphaFoldDB" id="A0A059G164"/>
<organism evidence="3 4">
    <name type="scientific">Hyphomonas oceanitis SCH89</name>
    <dbReference type="NCBI Taxonomy" id="1280953"/>
    <lineage>
        <taxon>Bacteria</taxon>
        <taxon>Pseudomonadati</taxon>
        <taxon>Pseudomonadota</taxon>
        <taxon>Alphaproteobacteria</taxon>
        <taxon>Hyphomonadales</taxon>
        <taxon>Hyphomonadaceae</taxon>
        <taxon>Hyphomonas</taxon>
    </lineage>
</organism>
<feature type="transmembrane region" description="Helical" evidence="2">
    <location>
        <begin position="117"/>
        <end position="138"/>
    </location>
</feature>